<reference evidence="2" key="1">
    <citation type="journal article" date="2020" name="bioRxiv">
        <title>A rank-normalized archaeal taxonomy based on genome phylogeny resolves widespread incomplete and uneven classifications.</title>
        <authorList>
            <person name="Rinke C."/>
            <person name="Chuvochina M."/>
            <person name="Mussig A.J."/>
            <person name="Chaumeil P.-A."/>
            <person name="Waite D.W."/>
            <person name="Whitman W.B."/>
            <person name="Parks D.H."/>
            <person name="Hugenholtz P."/>
        </authorList>
    </citation>
    <scope>NUCLEOTIDE SEQUENCE [LARGE SCALE GENOMIC DNA]</scope>
</reference>
<comment type="caution">
    <text evidence="1">The sequence shown here is derived from an EMBL/GenBank/DDBJ whole genome shotgun (WGS) entry which is preliminary data.</text>
</comment>
<sequence length="52" mass="5779">MVKRLKTTAEPIKNTRITATINKMVLALRLLKLIIKSIYKAIIKNNAQGSGV</sequence>
<protein>
    <submittedName>
        <fullName evidence="1">Uncharacterized protein</fullName>
    </submittedName>
</protein>
<name>A0A7J4IS93_9ARCH</name>
<organism evidence="1 2">
    <name type="scientific">Candidatus Iainarchaeum sp</name>
    <dbReference type="NCBI Taxonomy" id="3101447"/>
    <lineage>
        <taxon>Archaea</taxon>
        <taxon>Candidatus Iainarchaeota</taxon>
        <taxon>Candidatus Iainarchaeia</taxon>
        <taxon>Candidatus Iainarchaeales</taxon>
        <taxon>Candidatus Iainarchaeaceae</taxon>
        <taxon>Candidatus Iainarchaeum</taxon>
    </lineage>
</organism>
<gene>
    <name evidence="1" type="ORF">HA237_03415</name>
</gene>
<accession>A0A7J4IS93</accession>
<dbReference type="AlphaFoldDB" id="A0A7J4IS93"/>
<proteinExistence type="predicted"/>
<evidence type="ECO:0000313" key="2">
    <source>
        <dbReference type="Proteomes" id="UP000577419"/>
    </source>
</evidence>
<dbReference type="EMBL" id="DUFG01000017">
    <property type="protein sequence ID" value="HIH08393.1"/>
    <property type="molecule type" value="Genomic_DNA"/>
</dbReference>
<dbReference type="Proteomes" id="UP000577419">
    <property type="component" value="Unassembled WGS sequence"/>
</dbReference>
<evidence type="ECO:0000313" key="1">
    <source>
        <dbReference type="EMBL" id="HIH08393.1"/>
    </source>
</evidence>